<dbReference type="Proteomes" id="UP000240987">
    <property type="component" value="Unassembled WGS sequence"/>
</dbReference>
<dbReference type="PRINTS" id="PR00046">
    <property type="entry name" value="SIGMA70FCT"/>
</dbReference>
<dbReference type="SUPFAM" id="SSF88659">
    <property type="entry name" value="Sigma3 and sigma4 domains of RNA polymerase sigma factors"/>
    <property type="match status" value="2"/>
</dbReference>
<gene>
    <name evidence="6" type="ORF">C9J12_15690</name>
</gene>
<dbReference type="PANTHER" id="PTHR30385">
    <property type="entry name" value="SIGMA FACTOR F FLAGELLAR"/>
    <property type="match status" value="1"/>
</dbReference>
<evidence type="ECO:0000313" key="6">
    <source>
        <dbReference type="EMBL" id="PSU47172.1"/>
    </source>
</evidence>
<dbReference type="InterPro" id="IPR007624">
    <property type="entry name" value="RNA_pol_sigma70_r3"/>
</dbReference>
<dbReference type="GO" id="GO:0003899">
    <property type="term" value="F:DNA-directed RNA polymerase activity"/>
    <property type="evidence" value="ECO:0007669"/>
    <property type="project" value="InterPro"/>
</dbReference>
<dbReference type="InterPro" id="IPR000943">
    <property type="entry name" value="RNA_pol_sigma70"/>
</dbReference>
<dbReference type="InterPro" id="IPR013325">
    <property type="entry name" value="RNA_pol_sigma_r2"/>
</dbReference>
<dbReference type="Pfam" id="PF04542">
    <property type="entry name" value="Sigma70_r2"/>
    <property type="match status" value="1"/>
</dbReference>
<feature type="domain" description="RNA polymerase sigma-70" evidence="5">
    <location>
        <begin position="214"/>
        <end position="240"/>
    </location>
</feature>
<dbReference type="InterPro" id="IPR007627">
    <property type="entry name" value="RNA_pol_sigma70_r2"/>
</dbReference>
<comment type="caution">
    <text evidence="6">The sequence shown here is derived from an EMBL/GenBank/DDBJ whole genome shotgun (WGS) entry which is preliminary data.</text>
</comment>
<dbReference type="PROSITE" id="PS00716">
    <property type="entry name" value="SIGMA70_2"/>
    <property type="match status" value="1"/>
</dbReference>
<evidence type="ECO:0000313" key="7">
    <source>
        <dbReference type="Proteomes" id="UP000240987"/>
    </source>
</evidence>
<keyword evidence="1" id="KW-0805">Transcription regulation</keyword>
<sequence>MHSAAMSYDAQGLHAYQKSHQLGQKAREQRLVNKHASLVKRVVRHLTAQVTTVMSLEDMEQIGLMALLDIIRRYSDEDDASLERLAVQRIRGAILDELRRMDWRSRRSRQKSHELRDTERALGRQLGRMPTDQEVAAELDIELGDVKQRRVDTQAESLTSMEALQEGGEQFFGLSFQCNSYERVALKKAMAQALARLSKREQVMLSFYYEHEMNLKEIGLVFELTEARVSQIHKKALKSLNSMLTDWRESV</sequence>
<evidence type="ECO:0000256" key="2">
    <source>
        <dbReference type="ARBA" id="ARBA00023082"/>
    </source>
</evidence>
<dbReference type="Gene3D" id="1.20.140.160">
    <property type="match status" value="1"/>
</dbReference>
<dbReference type="Gene3D" id="1.10.1740.10">
    <property type="match status" value="1"/>
</dbReference>
<dbReference type="InterPro" id="IPR007630">
    <property type="entry name" value="RNA_pol_sigma70_r4"/>
</dbReference>
<dbReference type="NCBIfam" id="TIGR02479">
    <property type="entry name" value="FliA_WhiG"/>
    <property type="match status" value="1"/>
</dbReference>
<reference evidence="6 7" key="1">
    <citation type="submission" date="2018-01" db="EMBL/GenBank/DDBJ databases">
        <title>Whole genome sequencing of Histamine producing bacteria.</title>
        <authorList>
            <person name="Butler K."/>
        </authorList>
    </citation>
    <scope>NUCLEOTIDE SEQUENCE [LARGE SCALE GENOMIC DNA]</scope>
    <source>
        <strain evidence="6 7">JCM 12947</strain>
    </source>
</reference>
<keyword evidence="3" id="KW-0238">DNA-binding</keyword>
<accession>A0A2T3JE52</accession>
<evidence type="ECO:0000256" key="3">
    <source>
        <dbReference type="ARBA" id="ARBA00023125"/>
    </source>
</evidence>
<dbReference type="InterPro" id="IPR013324">
    <property type="entry name" value="RNA_pol_sigma_r3/r4-like"/>
</dbReference>
<protein>
    <submittedName>
        <fullName evidence="6">FliA/WhiG family RNA polymerase sigma factor</fullName>
    </submittedName>
</protein>
<dbReference type="Pfam" id="PF04539">
    <property type="entry name" value="Sigma70_r3"/>
    <property type="match status" value="1"/>
</dbReference>
<name>A0A2T3JE52_9GAMM</name>
<dbReference type="InterPro" id="IPR012845">
    <property type="entry name" value="RNA_pol_sigma_FliA_WhiG"/>
</dbReference>
<proteinExistence type="predicted"/>
<evidence type="ECO:0000256" key="1">
    <source>
        <dbReference type="ARBA" id="ARBA00023015"/>
    </source>
</evidence>
<dbReference type="Pfam" id="PF04545">
    <property type="entry name" value="Sigma70_r4"/>
    <property type="match status" value="1"/>
</dbReference>
<keyword evidence="7" id="KW-1185">Reference proteome</keyword>
<dbReference type="SUPFAM" id="SSF88946">
    <property type="entry name" value="Sigma2 domain of RNA polymerase sigma factors"/>
    <property type="match status" value="1"/>
</dbReference>
<dbReference type="AlphaFoldDB" id="A0A2T3JE52"/>
<dbReference type="NCBIfam" id="NF005413">
    <property type="entry name" value="PRK06986.1"/>
    <property type="match status" value="1"/>
</dbReference>
<keyword evidence="2" id="KW-0731">Sigma factor</keyword>
<evidence type="ECO:0000259" key="5">
    <source>
        <dbReference type="PROSITE" id="PS00716"/>
    </source>
</evidence>
<dbReference type="RefSeq" id="WP_107243580.1">
    <property type="nucleotide sequence ID" value="NZ_PYMJ01000016.1"/>
</dbReference>
<dbReference type="InterPro" id="IPR014284">
    <property type="entry name" value="RNA_pol_sigma-70_dom"/>
</dbReference>
<dbReference type="PANTHER" id="PTHR30385:SF7">
    <property type="entry name" value="RNA POLYMERASE SIGMA FACTOR FLIA"/>
    <property type="match status" value="1"/>
</dbReference>
<dbReference type="OrthoDB" id="9799825at2"/>
<organism evidence="6 7">
    <name type="scientific">Photobacterium frigidiphilum</name>
    <dbReference type="NCBI Taxonomy" id="264736"/>
    <lineage>
        <taxon>Bacteria</taxon>
        <taxon>Pseudomonadati</taxon>
        <taxon>Pseudomonadota</taxon>
        <taxon>Gammaproteobacteria</taxon>
        <taxon>Vibrionales</taxon>
        <taxon>Vibrionaceae</taxon>
        <taxon>Photobacterium</taxon>
    </lineage>
</organism>
<dbReference type="GO" id="GO:0016987">
    <property type="term" value="F:sigma factor activity"/>
    <property type="evidence" value="ECO:0007669"/>
    <property type="project" value="UniProtKB-KW"/>
</dbReference>
<dbReference type="GO" id="GO:0003677">
    <property type="term" value="F:DNA binding"/>
    <property type="evidence" value="ECO:0007669"/>
    <property type="project" value="UniProtKB-KW"/>
</dbReference>
<evidence type="ECO:0000256" key="4">
    <source>
        <dbReference type="ARBA" id="ARBA00023163"/>
    </source>
</evidence>
<dbReference type="EMBL" id="PYMJ01000016">
    <property type="protein sequence ID" value="PSU47172.1"/>
    <property type="molecule type" value="Genomic_DNA"/>
</dbReference>
<keyword evidence="4" id="KW-0804">Transcription</keyword>
<dbReference type="GO" id="GO:0006352">
    <property type="term" value="P:DNA-templated transcription initiation"/>
    <property type="evidence" value="ECO:0007669"/>
    <property type="project" value="InterPro"/>
</dbReference>
<dbReference type="NCBIfam" id="TIGR02937">
    <property type="entry name" value="sigma70-ECF"/>
    <property type="match status" value="1"/>
</dbReference>